<dbReference type="Proteomes" id="UP000240010">
    <property type="component" value="Unassembled WGS sequence"/>
</dbReference>
<dbReference type="PANTHER" id="PTHR34219">
    <property type="entry name" value="IRON-REGULATED INNER MEMBRANE PROTEIN-RELATED"/>
    <property type="match status" value="1"/>
</dbReference>
<reference evidence="3 4" key="1">
    <citation type="submission" date="2018-02" db="EMBL/GenBank/DDBJ databases">
        <title>Subsurface microbial communities from deep shales in Ohio and West Virginia, USA.</title>
        <authorList>
            <person name="Wrighton K."/>
        </authorList>
    </citation>
    <scope>NUCLEOTIDE SEQUENCE [LARGE SCALE GENOMIC DNA]</scope>
    <source>
        <strain evidence="3 4">OWC-DMM</strain>
    </source>
</reference>
<name>A0A2S6HKI9_9GAMM</name>
<sequence>MKQLIDNLPGSAGIIAPQSNTQIKARRQLWLQVHLYLGLFVGAVLVVISLSGSLIVFAAQLDAWLNADMMHVDAPNSAAQFRSVEEIIASAKTAIPPDGKFANRISFPQQPGDVFEIAYNIPPSLDNHQVFVNPYTAEVLGQRLWGTFDPCCSWHGPLMAVIYRFHDSFWLGANGSILTGTTALLMLVSLISGMVLWWPSRSRLRSALTVKRRAGTERFNYDLHKVSGIYAALVLCILLFTGAYLSLQVPFPAQVKGLVSFFSPLTEKPKLFESTPVVGQAPIDIGQAVTIANQLFPDGVITVVFLPVGDNGVFKVLKHKGNKIMFSSRQQTIVIDAYSAKVLYQTDQSKRTSGDIFNEWQLALHSGEAFGVTGQIIVLITGLAPLVLYVTGIIRWSQKRRVRKFKNM</sequence>
<comment type="caution">
    <text evidence="3">The sequence shown here is derived from an EMBL/GenBank/DDBJ whole genome shotgun (WGS) entry which is preliminary data.</text>
</comment>
<feature type="transmembrane region" description="Helical" evidence="1">
    <location>
        <begin position="228"/>
        <end position="247"/>
    </location>
</feature>
<dbReference type="Pfam" id="PF03929">
    <property type="entry name" value="PepSY_TM"/>
    <property type="match status" value="1"/>
</dbReference>
<protein>
    <submittedName>
        <fullName evidence="3">Putative iron-regulated membrane protein</fullName>
    </submittedName>
</protein>
<dbReference type="Pfam" id="PF03413">
    <property type="entry name" value="PepSY"/>
    <property type="match status" value="1"/>
</dbReference>
<evidence type="ECO:0000313" key="3">
    <source>
        <dbReference type="EMBL" id="PPK77990.1"/>
    </source>
</evidence>
<keyword evidence="1" id="KW-0812">Transmembrane</keyword>
<dbReference type="InterPro" id="IPR025711">
    <property type="entry name" value="PepSY"/>
</dbReference>
<feature type="transmembrane region" description="Helical" evidence="1">
    <location>
        <begin position="376"/>
        <end position="396"/>
    </location>
</feature>
<evidence type="ECO:0000313" key="4">
    <source>
        <dbReference type="Proteomes" id="UP000240010"/>
    </source>
</evidence>
<gene>
    <name evidence="3" type="ORF">B0F87_101372</name>
</gene>
<keyword evidence="1" id="KW-0472">Membrane</keyword>
<dbReference type="InterPro" id="IPR005625">
    <property type="entry name" value="PepSY-ass_TM"/>
</dbReference>
<proteinExistence type="predicted"/>
<evidence type="ECO:0000259" key="2">
    <source>
        <dbReference type="Pfam" id="PF03413"/>
    </source>
</evidence>
<accession>A0A2S6HKI9</accession>
<feature type="domain" description="PepSY" evidence="2">
    <location>
        <begin position="283"/>
        <end position="345"/>
    </location>
</feature>
<keyword evidence="1" id="KW-1133">Transmembrane helix</keyword>
<evidence type="ECO:0000256" key="1">
    <source>
        <dbReference type="SAM" id="Phobius"/>
    </source>
</evidence>
<feature type="transmembrane region" description="Helical" evidence="1">
    <location>
        <begin position="177"/>
        <end position="198"/>
    </location>
</feature>
<dbReference type="AlphaFoldDB" id="A0A2S6HKI9"/>
<dbReference type="RefSeq" id="WP_104427382.1">
    <property type="nucleotide sequence ID" value="NZ_PTIZ01000001.1"/>
</dbReference>
<dbReference type="EMBL" id="PTIZ01000001">
    <property type="protein sequence ID" value="PPK77990.1"/>
    <property type="molecule type" value="Genomic_DNA"/>
</dbReference>
<organism evidence="3 4">
    <name type="scientific">Methylobacter tundripaludum</name>
    <dbReference type="NCBI Taxonomy" id="173365"/>
    <lineage>
        <taxon>Bacteria</taxon>
        <taxon>Pseudomonadati</taxon>
        <taxon>Pseudomonadota</taxon>
        <taxon>Gammaproteobacteria</taxon>
        <taxon>Methylococcales</taxon>
        <taxon>Methylococcaceae</taxon>
        <taxon>Methylobacter</taxon>
    </lineage>
</organism>
<feature type="transmembrane region" description="Helical" evidence="1">
    <location>
        <begin position="33"/>
        <end position="59"/>
    </location>
</feature>